<accession>A0ABN9BF87</accession>
<reference evidence="1" key="1">
    <citation type="submission" date="2023-05" db="EMBL/GenBank/DDBJ databases">
        <authorList>
            <person name="Stuckert A."/>
        </authorList>
    </citation>
    <scope>NUCLEOTIDE SEQUENCE</scope>
</reference>
<gene>
    <name evidence="1" type="ORF">SPARVUS_LOCUS2797184</name>
</gene>
<dbReference type="Proteomes" id="UP001162483">
    <property type="component" value="Unassembled WGS sequence"/>
</dbReference>
<dbReference type="EMBL" id="CATNWA010003763">
    <property type="protein sequence ID" value="CAI9546203.1"/>
    <property type="molecule type" value="Genomic_DNA"/>
</dbReference>
<organism evidence="1 2">
    <name type="scientific">Staurois parvus</name>
    <dbReference type="NCBI Taxonomy" id="386267"/>
    <lineage>
        <taxon>Eukaryota</taxon>
        <taxon>Metazoa</taxon>
        <taxon>Chordata</taxon>
        <taxon>Craniata</taxon>
        <taxon>Vertebrata</taxon>
        <taxon>Euteleostomi</taxon>
        <taxon>Amphibia</taxon>
        <taxon>Batrachia</taxon>
        <taxon>Anura</taxon>
        <taxon>Neobatrachia</taxon>
        <taxon>Ranoidea</taxon>
        <taxon>Ranidae</taxon>
        <taxon>Staurois</taxon>
    </lineage>
</organism>
<sequence>MPIPPISCDSGCPQSLHIMCIPVSQSPPYHVIQVFQSPPYHVIQVFQSPSQSCDSSAAI</sequence>
<keyword evidence="2" id="KW-1185">Reference proteome</keyword>
<name>A0ABN9BF87_9NEOB</name>
<comment type="caution">
    <text evidence="1">The sequence shown here is derived from an EMBL/GenBank/DDBJ whole genome shotgun (WGS) entry which is preliminary data.</text>
</comment>
<feature type="non-terminal residue" evidence="1">
    <location>
        <position position="59"/>
    </location>
</feature>
<proteinExistence type="predicted"/>
<protein>
    <submittedName>
        <fullName evidence="1">Uncharacterized protein</fullName>
    </submittedName>
</protein>
<evidence type="ECO:0000313" key="2">
    <source>
        <dbReference type="Proteomes" id="UP001162483"/>
    </source>
</evidence>
<evidence type="ECO:0000313" key="1">
    <source>
        <dbReference type="EMBL" id="CAI9546203.1"/>
    </source>
</evidence>